<sequence>MGAIKITPDNVAPGNGPKYSVITIGVSNGALPSKRPSKTADRLFFGTVGLLPIVRASCLLIYFSACQNMSAEFIFYRLSHSLIIIFARRRAITRRA</sequence>
<dbReference type="RefSeq" id="WP_230490535.1">
    <property type="nucleotide sequence ID" value="NZ_VOSN01000022.1"/>
</dbReference>
<evidence type="ECO:0000313" key="3">
    <source>
        <dbReference type="Proteomes" id="UP001199135"/>
    </source>
</evidence>
<protein>
    <submittedName>
        <fullName evidence="2">Uncharacterized protein</fullName>
    </submittedName>
</protein>
<keyword evidence="1" id="KW-0472">Membrane</keyword>
<reference evidence="2 3" key="1">
    <citation type="submission" date="2019-08" db="EMBL/GenBank/DDBJ databases">
        <title>Genome sequencing of Psyttalia spp.-associated microbial isolates reveals a potentially novel species in the Serratia genus.</title>
        <authorList>
            <person name="Tannieres-Laurent M."/>
            <person name="Sparks M.E."/>
            <person name="Blackburn M.B."/>
            <person name="Gundersen-Rindal D.E."/>
            <person name="Bon M.-C."/>
        </authorList>
    </citation>
    <scope>NUCLEOTIDE SEQUENCE [LARGE SCALE GENOMIC DNA]</scope>
    <source>
        <strain evidence="3">Pon4B</strain>
    </source>
</reference>
<keyword evidence="1" id="KW-0812">Transmembrane</keyword>
<gene>
    <name evidence="2" type="ORF">FUU20_16295</name>
</gene>
<feature type="transmembrane region" description="Helical" evidence="1">
    <location>
        <begin position="43"/>
        <end position="63"/>
    </location>
</feature>
<comment type="caution">
    <text evidence="2">The sequence shown here is derived from an EMBL/GenBank/DDBJ whole genome shotgun (WGS) entry which is preliminary data.</text>
</comment>
<keyword evidence="1" id="KW-1133">Transmembrane helix</keyword>
<evidence type="ECO:0000256" key="1">
    <source>
        <dbReference type="SAM" id="Phobius"/>
    </source>
</evidence>
<keyword evidence="3" id="KW-1185">Reference proteome</keyword>
<proteinExistence type="predicted"/>
<evidence type="ECO:0000313" key="2">
    <source>
        <dbReference type="EMBL" id="MCC7660295.1"/>
    </source>
</evidence>
<accession>A0ABS8J8F5</accession>
<dbReference type="Proteomes" id="UP001199135">
    <property type="component" value="Unassembled WGS sequence"/>
</dbReference>
<dbReference type="EMBL" id="VOSO01000014">
    <property type="protein sequence ID" value="MCC7660295.1"/>
    <property type="molecule type" value="Genomic_DNA"/>
</dbReference>
<organism evidence="2 3">
    <name type="scientific">Serratia montpellierensis</name>
    <dbReference type="NCBI Taxonomy" id="2598730"/>
    <lineage>
        <taxon>Bacteria</taxon>
        <taxon>Pseudomonadati</taxon>
        <taxon>Pseudomonadota</taxon>
        <taxon>Gammaproteobacteria</taxon>
        <taxon>Enterobacterales</taxon>
        <taxon>Yersiniaceae</taxon>
        <taxon>Serratia</taxon>
    </lineage>
</organism>
<name>A0ABS8J8F5_9GAMM</name>